<protein>
    <recommendedName>
        <fullName evidence="2">Peptidyl-prolyl cis-trans isomerase</fullName>
        <shortName evidence="2">PPIase</shortName>
        <ecNumber evidence="2">5.2.1.8</ecNumber>
    </recommendedName>
</protein>
<name>A0A7Y9IEJ7_9ACTN</name>
<dbReference type="GO" id="GO:0003755">
    <property type="term" value="F:peptidyl-prolyl cis-trans isomerase activity"/>
    <property type="evidence" value="ECO:0007669"/>
    <property type="project" value="UniProtKB-UniRule"/>
</dbReference>
<dbReference type="Pfam" id="PF00160">
    <property type="entry name" value="Pro_isomerase"/>
    <property type="match status" value="1"/>
</dbReference>
<dbReference type="PROSITE" id="PS51257">
    <property type="entry name" value="PROKAR_LIPOPROTEIN"/>
    <property type="match status" value="1"/>
</dbReference>
<comment type="caution">
    <text evidence="5">The sequence shown here is derived from an EMBL/GenBank/DDBJ whole genome shotgun (WGS) entry which is preliminary data.</text>
</comment>
<dbReference type="CDD" id="cd00317">
    <property type="entry name" value="cyclophilin"/>
    <property type="match status" value="1"/>
</dbReference>
<dbReference type="EC" id="5.2.1.8" evidence="2"/>
<keyword evidence="2" id="KW-0732">Signal</keyword>
<proteinExistence type="inferred from homology"/>
<feature type="region of interest" description="Disordered" evidence="3">
    <location>
        <begin position="267"/>
        <end position="293"/>
    </location>
</feature>
<evidence type="ECO:0000256" key="3">
    <source>
        <dbReference type="SAM" id="MobiDB-lite"/>
    </source>
</evidence>
<dbReference type="EMBL" id="JACCBU010000001">
    <property type="protein sequence ID" value="NYE75417.1"/>
    <property type="molecule type" value="Genomic_DNA"/>
</dbReference>
<comment type="function">
    <text evidence="1 2">PPIases accelerate the folding of proteins. It catalyzes the cis-trans isomerization of proline imidic peptide bonds in oligopeptides.</text>
</comment>
<reference evidence="5 6" key="1">
    <citation type="submission" date="2020-07" db="EMBL/GenBank/DDBJ databases">
        <title>Sequencing the genomes of 1000 actinobacteria strains.</title>
        <authorList>
            <person name="Klenk H.-P."/>
        </authorList>
    </citation>
    <scope>NUCLEOTIDE SEQUENCE [LARGE SCALE GENOMIC DNA]</scope>
    <source>
        <strain evidence="5 6">DSM 22083</strain>
    </source>
</reference>
<feature type="compositionally biased region" description="Low complexity" evidence="3">
    <location>
        <begin position="59"/>
        <end position="86"/>
    </location>
</feature>
<comment type="similarity">
    <text evidence="2">Belongs to the cyclophilin-type PPIase family.</text>
</comment>
<accession>A0A7Y9IEJ7</accession>
<dbReference type="PANTHER" id="PTHR45625">
    <property type="entry name" value="PEPTIDYL-PROLYL CIS-TRANS ISOMERASE-RELATED"/>
    <property type="match status" value="1"/>
</dbReference>
<dbReference type="Gene3D" id="2.40.100.10">
    <property type="entry name" value="Cyclophilin-like"/>
    <property type="match status" value="1"/>
</dbReference>
<dbReference type="RefSeq" id="WP_312879626.1">
    <property type="nucleotide sequence ID" value="NZ_JACCBU010000001.1"/>
</dbReference>
<dbReference type="PRINTS" id="PR00153">
    <property type="entry name" value="CSAPPISMRASE"/>
</dbReference>
<dbReference type="InterPro" id="IPR029000">
    <property type="entry name" value="Cyclophilin-like_dom_sf"/>
</dbReference>
<evidence type="ECO:0000259" key="4">
    <source>
        <dbReference type="PROSITE" id="PS50072"/>
    </source>
</evidence>
<evidence type="ECO:0000256" key="2">
    <source>
        <dbReference type="RuleBase" id="RU363019"/>
    </source>
</evidence>
<feature type="domain" description="PPIase cyclophilin-type" evidence="4">
    <location>
        <begin position="140"/>
        <end position="290"/>
    </location>
</feature>
<keyword evidence="2" id="KW-0697">Rotamase</keyword>
<dbReference type="PANTHER" id="PTHR45625:SF3">
    <property type="entry name" value="PEPTIDYL-PROLYL CIS-TRANS ISOMERASE B-RELATED"/>
    <property type="match status" value="1"/>
</dbReference>
<feature type="compositionally biased region" description="Polar residues" evidence="3">
    <location>
        <begin position="111"/>
        <end position="125"/>
    </location>
</feature>
<dbReference type="InterPro" id="IPR044666">
    <property type="entry name" value="Cyclophilin_A-like"/>
</dbReference>
<comment type="catalytic activity">
    <reaction evidence="2">
        <text>[protein]-peptidylproline (omega=180) = [protein]-peptidylproline (omega=0)</text>
        <dbReference type="Rhea" id="RHEA:16237"/>
        <dbReference type="Rhea" id="RHEA-COMP:10747"/>
        <dbReference type="Rhea" id="RHEA-COMP:10748"/>
        <dbReference type="ChEBI" id="CHEBI:83833"/>
        <dbReference type="ChEBI" id="CHEBI:83834"/>
        <dbReference type="EC" id="5.2.1.8"/>
    </reaction>
</comment>
<dbReference type="InterPro" id="IPR002130">
    <property type="entry name" value="Cyclophilin-type_PPIase_dom"/>
</dbReference>
<dbReference type="SUPFAM" id="SSF50891">
    <property type="entry name" value="Cyclophilin-like"/>
    <property type="match status" value="1"/>
</dbReference>
<evidence type="ECO:0000256" key="1">
    <source>
        <dbReference type="ARBA" id="ARBA00002388"/>
    </source>
</evidence>
<feature type="region of interest" description="Disordered" evidence="3">
    <location>
        <begin position="26"/>
        <end position="128"/>
    </location>
</feature>
<feature type="compositionally biased region" description="Low complexity" evidence="3">
    <location>
        <begin position="30"/>
        <end position="51"/>
    </location>
</feature>
<dbReference type="PROSITE" id="PS50072">
    <property type="entry name" value="CSA_PPIASE_2"/>
    <property type="match status" value="1"/>
</dbReference>
<evidence type="ECO:0000313" key="6">
    <source>
        <dbReference type="Proteomes" id="UP000569914"/>
    </source>
</evidence>
<dbReference type="AlphaFoldDB" id="A0A7Y9IEJ7"/>
<gene>
    <name evidence="5" type="ORF">BKA15_006746</name>
</gene>
<feature type="chain" id="PRO_5031605686" description="Peptidyl-prolyl cis-trans isomerase" evidence="2">
    <location>
        <begin position="26"/>
        <end position="293"/>
    </location>
</feature>
<keyword evidence="6" id="KW-1185">Reference proteome</keyword>
<sequence>MNPVPRRIALALAALFLTGCGTIPVSDPLSSGTAAPDDPASSAAPPSSTPSSSPPVGPGAPSTPAGSGSPVPSGSASPSGGSTQAGPQPPATGGVTTVPEGPETCEYPATGTASKPVQPPKTTGVANAGQPVFSMMTNEGEVKLTLDRAKAPCTVNSFESLALQGFFDQTACPRLVDSGIYVLQCGDPAGDGGGNPGYSFADETDGTESYTTGVIAMANGGPNTNGSQFFLVYNDSTGLDAMEQKYTIFGTMDAASTAVVQRIAAEGQDGTNPYGGGKPNNPAKISKVIKLSD</sequence>
<feature type="signal peptide" evidence="2">
    <location>
        <begin position="1"/>
        <end position="25"/>
    </location>
</feature>
<keyword evidence="2 5" id="KW-0413">Isomerase</keyword>
<organism evidence="5 6">
    <name type="scientific">Microlunatus parietis</name>
    <dbReference type="NCBI Taxonomy" id="682979"/>
    <lineage>
        <taxon>Bacteria</taxon>
        <taxon>Bacillati</taxon>
        <taxon>Actinomycetota</taxon>
        <taxon>Actinomycetes</taxon>
        <taxon>Propionibacteriales</taxon>
        <taxon>Propionibacteriaceae</taxon>
        <taxon>Microlunatus</taxon>
    </lineage>
</organism>
<dbReference type="Proteomes" id="UP000569914">
    <property type="component" value="Unassembled WGS sequence"/>
</dbReference>
<evidence type="ECO:0000313" key="5">
    <source>
        <dbReference type="EMBL" id="NYE75417.1"/>
    </source>
</evidence>